<protein>
    <submittedName>
        <fullName evidence="2">Iron-sulfur cluster biosynthesis family protein</fullName>
    </submittedName>
</protein>
<evidence type="ECO:0000313" key="2">
    <source>
        <dbReference type="EMBL" id="MEB3429142.1"/>
    </source>
</evidence>
<evidence type="ECO:0000259" key="1">
    <source>
        <dbReference type="Pfam" id="PF01521"/>
    </source>
</evidence>
<accession>A0AAW9MX98</accession>
<dbReference type="InterPro" id="IPR000361">
    <property type="entry name" value="ATAP_core_dom"/>
</dbReference>
<keyword evidence="3" id="KW-1185">Reference proteome</keyword>
<proteinExistence type="predicted"/>
<dbReference type="RefSeq" id="WP_324619315.1">
    <property type="nucleotide sequence ID" value="NZ_JAYKOT010000003.1"/>
</dbReference>
<name>A0AAW9MX98_9FIRM</name>
<dbReference type="Gene3D" id="2.60.300.12">
    <property type="entry name" value="HesB-like domain"/>
    <property type="match status" value="1"/>
</dbReference>
<feature type="domain" description="Core" evidence="1">
    <location>
        <begin position="1"/>
        <end position="85"/>
    </location>
</feature>
<reference evidence="2 3" key="1">
    <citation type="submission" date="2024-01" db="EMBL/GenBank/DDBJ databases">
        <title>Complete genome sequence of Citroniella saccharovorans strain M6.X9, isolated from human fecal sample.</title>
        <authorList>
            <person name="Cheng G."/>
            <person name="Westerholm M."/>
            <person name="Schnurer A."/>
        </authorList>
    </citation>
    <scope>NUCLEOTIDE SEQUENCE [LARGE SCALE GENOMIC DNA]</scope>
    <source>
        <strain evidence="2 3">DSM 29873</strain>
    </source>
</reference>
<dbReference type="EMBL" id="JAYKOT010000003">
    <property type="protein sequence ID" value="MEB3429142.1"/>
    <property type="molecule type" value="Genomic_DNA"/>
</dbReference>
<sequence length="103" mass="11883">MNIELTKKAREIFQKEAKEKEKFVLINMVKYDCNGPVLSVSLKRDSKGYDIIEHEGINFLIDNEEKKMFSGVAIDYESDGLNEGFIVRPLDNLMGMCFVKEDK</sequence>
<comment type="caution">
    <text evidence="2">The sequence shown here is derived from an EMBL/GenBank/DDBJ whole genome shotgun (WGS) entry which is preliminary data.</text>
</comment>
<dbReference type="Proteomes" id="UP001357733">
    <property type="component" value="Unassembled WGS sequence"/>
</dbReference>
<organism evidence="2 3">
    <name type="scientific">Citroniella saccharovorans</name>
    <dbReference type="NCBI Taxonomy" id="2053367"/>
    <lineage>
        <taxon>Bacteria</taxon>
        <taxon>Bacillati</taxon>
        <taxon>Bacillota</taxon>
        <taxon>Tissierellia</taxon>
        <taxon>Tissierellales</taxon>
        <taxon>Peptoniphilaceae</taxon>
        <taxon>Citroniella</taxon>
    </lineage>
</organism>
<dbReference type="InterPro" id="IPR035903">
    <property type="entry name" value="HesB-like_dom_sf"/>
</dbReference>
<dbReference type="Pfam" id="PF01521">
    <property type="entry name" value="Fe-S_biosyn"/>
    <property type="match status" value="1"/>
</dbReference>
<dbReference type="SUPFAM" id="SSF89360">
    <property type="entry name" value="HesB-like domain"/>
    <property type="match status" value="1"/>
</dbReference>
<dbReference type="AlphaFoldDB" id="A0AAW9MX98"/>
<gene>
    <name evidence="2" type="ORF">VLK81_03745</name>
</gene>
<evidence type="ECO:0000313" key="3">
    <source>
        <dbReference type="Proteomes" id="UP001357733"/>
    </source>
</evidence>